<proteinExistence type="predicted"/>
<gene>
    <name evidence="2" type="ORF">HEB29_005243</name>
    <name evidence="1" type="ORF">Sfulv_55570</name>
</gene>
<evidence type="ECO:0000313" key="3">
    <source>
        <dbReference type="Proteomes" id="UP000498980"/>
    </source>
</evidence>
<evidence type="ECO:0000313" key="4">
    <source>
        <dbReference type="Proteomes" id="UP000530403"/>
    </source>
</evidence>
<dbReference type="AlphaFoldDB" id="A0A7J0CGA1"/>
<sequence>MGERCGTTPTVEELEVGHEHSRAERTECYYQVWDAREMVERIVDLEDELGADVDGICTGMHADVAEAHCEIERLTGLLAARVADSTAAWTAVRSIQLMNEAGRQRDRYRSAWVSARRRAADEANYGMEALELKDAEIHRLKVELERTRHTSH</sequence>
<name>A0A7J0CGA1_9ACTN</name>
<organism evidence="1 3">
    <name type="scientific">Streptomyces fulvorobeus</name>
    <dbReference type="NCBI Taxonomy" id="284028"/>
    <lineage>
        <taxon>Bacteria</taxon>
        <taxon>Bacillati</taxon>
        <taxon>Actinomycetota</taxon>
        <taxon>Actinomycetes</taxon>
        <taxon>Kitasatosporales</taxon>
        <taxon>Streptomycetaceae</taxon>
        <taxon>Streptomyces</taxon>
    </lineage>
</organism>
<evidence type="ECO:0000313" key="2">
    <source>
        <dbReference type="EMBL" id="NYE44232.1"/>
    </source>
</evidence>
<reference evidence="1 3" key="1">
    <citation type="submission" date="2020-05" db="EMBL/GenBank/DDBJ databases">
        <title>Whole genome shotgun sequence of Streptomyces fulvorobeus NBRC 15897.</title>
        <authorList>
            <person name="Komaki H."/>
            <person name="Tamura T."/>
        </authorList>
    </citation>
    <scope>NUCLEOTIDE SEQUENCE [LARGE SCALE GENOMIC DNA]</scope>
    <source>
        <strain evidence="1 3">NBRC 15897</strain>
    </source>
</reference>
<reference evidence="2 4" key="2">
    <citation type="submission" date="2020-07" db="EMBL/GenBank/DDBJ databases">
        <title>Sequencing the genomes of 1000 actinobacteria strains.</title>
        <authorList>
            <person name="Klenk H.-P."/>
        </authorList>
    </citation>
    <scope>NUCLEOTIDE SEQUENCE [LARGE SCALE GENOMIC DNA]</scope>
    <source>
        <strain evidence="2 4">DSM 41455</strain>
    </source>
</reference>
<dbReference type="Proteomes" id="UP000530403">
    <property type="component" value="Unassembled WGS sequence"/>
</dbReference>
<comment type="caution">
    <text evidence="1">The sequence shown here is derived from an EMBL/GenBank/DDBJ whole genome shotgun (WGS) entry which is preliminary data.</text>
</comment>
<dbReference type="EMBL" id="BLWC01000001">
    <property type="protein sequence ID" value="GFN00747.1"/>
    <property type="molecule type" value="Genomic_DNA"/>
</dbReference>
<evidence type="ECO:0000313" key="1">
    <source>
        <dbReference type="EMBL" id="GFN00747.1"/>
    </source>
</evidence>
<dbReference type="RefSeq" id="WP_173316969.1">
    <property type="nucleotide sequence ID" value="NZ_BAAAUE010000022.1"/>
</dbReference>
<keyword evidence="3" id="KW-1185">Reference proteome</keyword>
<dbReference type="EMBL" id="JACCCF010000001">
    <property type="protein sequence ID" value="NYE44232.1"/>
    <property type="molecule type" value="Genomic_DNA"/>
</dbReference>
<protein>
    <submittedName>
        <fullName evidence="1">Uncharacterized protein</fullName>
    </submittedName>
</protein>
<dbReference type="Proteomes" id="UP000498980">
    <property type="component" value="Unassembled WGS sequence"/>
</dbReference>
<accession>A0A7J0CGA1</accession>